<organism evidence="1 2">
    <name type="scientific">Leptospira interrogans serovar Manilae</name>
    <dbReference type="NCBI Taxonomy" id="214675"/>
    <lineage>
        <taxon>Bacteria</taxon>
        <taxon>Pseudomonadati</taxon>
        <taxon>Spirochaetota</taxon>
        <taxon>Spirochaetia</taxon>
        <taxon>Leptospirales</taxon>
        <taxon>Leptospiraceae</taxon>
        <taxon>Leptospira</taxon>
    </lineage>
</organism>
<evidence type="ECO:0000313" key="1">
    <source>
        <dbReference type="EMBL" id="SOR62740.1"/>
    </source>
</evidence>
<dbReference type="AlphaFoldDB" id="A0AAQ1SPQ0"/>
<proteinExistence type="predicted"/>
<gene>
    <name evidence="1" type="ORF">LMANV2_500055</name>
</gene>
<reference evidence="1 2" key="1">
    <citation type="submission" date="2017-11" db="EMBL/GenBank/DDBJ databases">
        <authorList>
            <person name="Lechat P."/>
        </authorList>
    </citation>
    <scope>NUCLEOTIDE SEQUENCE [LARGE SCALE GENOMIC DNA]</scope>
    <source>
        <strain evidence="1">L495</strain>
    </source>
</reference>
<accession>A0AAQ1SPQ0</accession>
<dbReference type="Proteomes" id="UP000234460">
    <property type="component" value="Chromosome LMANV2"/>
</dbReference>
<sequence>MDVRNKHKSKPIIFDIYNPLLPKNIVFKISYKFLFYRFVIKYFENKTKS</sequence>
<evidence type="ECO:0000313" key="2">
    <source>
        <dbReference type="Proteomes" id="UP000234460"/>
    </source>
</evidence>
<protein>
    <submittedName>
        <fullName evidence="1">Uncharacterized protein</fullName>
    </submittedName>
</protein>
<comment type="caution">
    <text evidence="1">The sequence shown here is derived from an EMBL/GenBank/DDBJ whole genome shotgun (WGS) entry which is preliminary data.</text>
</comment>
<name>A0AAQ1SPQ0_LEPIR</name>
<dbReference type="EMBL" id="OEJX01000046">
    <property type="protein sequence ID" value="SOR62740.1"/>
    <property type="molecule type" value="Genomic_DNA"/>
</dbReference>